<feature type="compositionally biased region" description="Basic and acidic residues" evidence="1">
    <location>
        <begin position="101"/>
        <end position="120"/>
    </location>
</feature>
<name>A0A9X2EN30_9GAMM</name>
<evidence type="ECO:0000313" key="2">
    <source>
        <dbReference type="EMBL" id="MCO1334766.1"/>
    </source>
</evidence>
<evidence type="ECO:0000313" key="3">
    <source>
        <dbReference type="Proteomes" id="UP001139028"/>
    </source>
</evidence>
<dbReference type="AlphaFoldDB" id="A0A9X2EN30"/>
<dbReference type="RefSeq" id="WP_252466394.1">
    <property type="nucleotide sequence ID" value="NZ_JALBWM010000037.1"/>
</dbReference>
<comment type="caution">
    <text evidence="2">The sequence shown here is derived from an EMBL/GenBank/DDBJ whole genome shotgun (WGS) entry which is preliminary data.</text>
</comment>
<reference evidence="2" key="1">
    <citation type="journal article" date="2022" name="Arch. Microbiol.">
        <title>Microbulbifer okhotskensis sp. nov., isolated from a deep bottom sediment of the Okhotsk Sea.</title>
        <authorList>
            <person name="Romanenko L."/>
            <person name="Kurilenko V."/>
            <person name="Otstavnykh N."/>
            <person name="Velansky P."/>
            <person name="Isaeva M."/>
            <person name="Mikhailov V."/>
        </authorList>
    </citation>
    <scope>NUCLEOTIDE SEQUENCE</scope>
    <source>
        <strain evidence="2">OS29</strain>
    </source>
</reference>
<evidence type="ECO:0000256" key="1">
    <source>
        <dbReference type="SAM" id="MobiDB-lite"/>
    </source>
</evidence>
<protein>
    <submittedName>
        <fullName evidence="2">Uncharacterized protein</fullName>
    </submittedName>
</protein>
<organism evidence="2 3">
    <name type="scientific">Microbulbifer okhotskensis</name>
    <dbReference type="NCBI Taxonomy" id="2926617"/>
    <lineage>
        <taxon>Bacteria</taxon>
        <taxon>Pseudomonadati</taxon>
        <taxon>Pseudomonadota</taxon>
        <taxon>Gammaproteobacteria</taxon>
        <taxon>Cellvibrionales</taxon>
        <taxon>Microbulbiferaceae</taxon>
        <taxon>Microbulbifer</taxon>
    </lineage>
</organism>
<sequence length="120" mass="13931">MEKFNAFAIDDKEFARCKTSWKKRSRCLEPPEELDGEEIWCSSRELKLAEKYSNLDVNDKSECLRAINESKAHLRAKNYFNEESMKDTRENTGGWGARGVRSLEESNRSDGHAHNMNDEL</sequence>
<accession>A0A9X2EN30</accession>
<dbReference type="EMBL" id="JALBWM010000037">
    <property type="protein sequence ID" value="MCO1334766.1"/>
    <property type="molecule type" value="Genomic_DNA"/>
</dbReference>
<keyword evidence="3" id="KW-1185">Reference proteome</keyword>
<feature type="region of interest" description="Disordered" evidence="1">
    <location>
        <begin position="85"/>
        <end position="120"/>
    </location>
</feature>
<dbReference type="Proteomes" id="UP001139028">
    <property type="component" value="Unassembled WGS sequence"/>
</dbReference>
<gene>
    <name evidence="2" type="ORF">MO867_10485</name>
</gene>
<proteinExistence type="predicted"/>